<reference evidence="1" key="1">
    <citation type="submission" date="2013-07" db="EMBL/GenBank/DDBJ databases">
        <title>The genome of an arbuscular mycorrhizal fungus provides insights into the evolution of the oldest plant symbiosis.</title>
        <authorList>
            <consortium name="DOE Joint Genome Institute"/>
            <person name="Tisserant E."/>
            <person name="Malbreil M."/>
            <person name="Kuo A."/>
            <person name="Kohler A."/>
            <person name="Symeonidi A."/>
            <person name="Balestrini R."/>
            <person name="Charron P."/>
            <person name="Duensing N."/>
            <person name="Frei-dit-Frey N."/>
            <person name="Gianinazzi-Pearson V."/>
            <person name="Gilbert B."/>
            <person name="Handa Y."/>
            <person name="Hijri M."/>
            <person name="Kaul R."/>
            <person name="Kawaguchi M."/>
            <person name="Krajinski F."/>
            <person name="Lammers P."/>
            <person name="Lapierre D."/>
            <person name="Masclaux F.G."/>
            <person name="Murat C."/>
            <person name="Morin E."/>
            <person name="Ndikumana S."/>
            <person name="Pagni M."/>
            <person name="Petitpierre D."/>
            <person name="Requena N."/>
            <person name="Rosikiewicz P."/>
            <person name="Riley R."/>
            <person name="Saito K."/>
            <person name="San Clemente H."/>
            <person name="Shapiro H."/>
            <person name="van Tuinen D."/>
            <person name="Becard G."/>
            <person name="Bonfante P."/>
            <person name="Paszkowski U."/>
            <person name="Shachar-Hill Y."/>
            <person name="Young J.P."/>
            <person name="Sanders I.R."/>
            <person name="Henrissat B."/>
            <person name="Rensing S.A."/>
            <person name="Grigoriev I.V."/>
            <person name="Corradi N."/>
            <person name="Roux C."/>
            <person name="Martin F."/>
        </authorList>
    </citation>
    <scope>NUCLEOTIDE SEQUENCE</scope>
    <source>
        <strain evidence="1">DAOM 197198</strain>
    </source>
</reference>
<proteinExistence type="predicted"/>
<sequence length="76" mass="8494">MFIQTSGLKSKEGLTIYVVDCNEIMVTAGLETFNMQGTIIVNHLPKNLSLNLKLPKRIDVKVEVLFGVTQIFLKSL</sequence>
<accession>U9UAP4</accession>
<organism evidence="1">
    <name type="scientific">Rhizophagus irregularis (strain DAOM 181602 / DAOM 197198 / MUCL 43194)</name>
    <name type="common">Arbuscular mycorrhizal fungus</name>
    <name type="synonym">Glomus intraradices</name>
    <dbReference type="NCBI Taxonomy" id="747089"/>
    <lineage>
        <taxon>Eukaryota</taxon>
        <taxon>Fungi</taxon>
        <taxon>Fungi incertae sedis</taxon>
        <taxon>Mucoromycota</taxon>
        <taxon>Glomeromycotina</taxon>
        <taxon>Glomeromycetes</taxon>
        <taxon>Glomerales</taxon>
        <taxon>Glomeraceae</taxon>
        <taxon>Rhizophagus</taxon>
    </lineage>
</organism>
<name>U9UAP4_RHIID</name>
<evidence type="ECO:0000313" key="1">
    <source>
        <dbReference type="EMBL" id="ESA15628.1"/>
    </source>
</evidence>
<dbReference type="VEuPathDB" id="FungiDB:RhiirFUN_006080"/>
<dbReference type="EMBL" id="KI281804">
    <property type="protein sequence ID" value="ESA15628.1"/>
    <property type="molecule type" value="Genomic_DNA"/>
</dbReference>
<dbReference type="HOGENOM" id="CLU_2655711_0_0_1"/>
<gene>
    <name evidence="1" type="ORF">GLOINDRAFT_335136</name>
</gene>
<dbReference type="AlphaFoldDB" id="U9UAP4"/>
<protein>
    <submittedName>
        <fullName evidence="1">Uncharacterized protein</fullName>
    </submittedName>
</protein>